<accession>A0A833J0D2</accession>
<organism evidence="1 2">
    <name type="scientific">Methylorubrum populi</name>
    <dbReference type="NCBI Taxonomy" id="223967"/>
    <lineage>
        <taxon>Bacteria</taxon>
        <taxon>Pseudomonadati</taxon>
        <taxon>Pseudomonadota</taxon>
        <taxon>Alphaproteobacteria</taxon>
        <taxon>Hyphomicrobiales</taxon>
        <taxon>Methylobacteriaceae</taxon>
        <taxon>Methylorubrum</taxon>
    </lineage>
</organism>
<sequence>MPRLVALLVLAGVAVAAVGRRPVRSAPVFVFPLSRTVH</sequence>
<dbReference type="Proteomes" id="UP000469949">
    <property type="component" value="Unassembled WGS sequence"/>
</dbReference>
<evidence type="ECO:0000313" key="2">
    <source>
        <dbReference type="Proteomes" id="UP000469949"/>
    </source>
</evidence>
<dbReference type="AlphaFoldDB" id="A0A833J0D2"/>
<evidence type="ECO:0000313" key="1">
    <source>
        <dbReference type="EMBL" id="KAB7782153.1"/>
    </source>
</evidence>
<name>A0A833J0D2_9HYPH</name>
<gene>
    <name evidence="1" type="ORF">F8B43_4908</name>
</gene>
<dbReference type="EMBL" id="WEKV01000020">
    <property type="protein sequence ID" value="KAB7782153.1"/>
    <property type="molecule type" value="Genomic_DNA"/>
</dbReference>
<comment type="caution">
    <text evidence="1">The sequence shown here is derived from an EMBL/GenBank/DDBJ whole genome shotgun (WGS) entry which is preliminary data.</text>
</comment>
<protein>
    <submittedName>
        <fullName evidence="1">Uncharacterized protein</fullName>
    </submittedName>
</protein>
<proteinExistence type="predicted"/>
<reference evidence="1 2" key="1">
    <citation type="submission" date="2019-10" db="EMBL/GenBank/DDBJ databases">
        <title>Draft Genome Sequence of the Caffeine Degrading Methylotroph Methylorubrum populi PINKEL.</title>
        <authorList>
            <person name="Dawson S.C."/>
            <person name="Zhang X."/>
            <person name="Wright M.E."/>
            <person name="Sharma G."/>
            <person name="Langner J.T."/>
            <person name="Ditty J.L."/>
            <person name="Subuyuj G.A."/>
        </authorList>
    </citation>
    <scope>NUCLEOTIDE SEQUENCE [LARGE SCALE GENOMIC DNA]</scope>
    <source>
        <strain evidence="1 2">Pinkel</strain>
    </source>
</reference>